<dbReference type="GO" id="GO:0006355">
    <property type="term" value="P:regulation of DNA-templated transcription"/>
    <property type="evidence" value="ECO:0007669"/>
    <property type="project" value="InterPro"/>
</dbReference>
<dbReference type="PRINTS" id="PR00038">
    <property type="entry name" value="HTHLUXR"/>
</dbReference>
<evidence type="ECO:0000256" key="5">
    <source>
        <dbReference type="ARBA" id="ARBA00023163"/>
    </source>
</evidence>
<dbReference type="Pfam" id="PF00196">
    <property type="entry name" value="GerE"/>
    <property type="match status" value="1"/>
</dbReference>
<organism evidence="10 11">
    <name type="scientific">Acetivibrio saccincola</name>
    <dbReference type="NCBI Taxonomy" id="1677857"/>
    <lineage>
        <taxon>Bacteria</taxon>
        <taxon>Bacillati</taxon>
        <taxon>Bacillota</taxon>
        <taxon>Clostridia</taxon>
        <taxon>Eubacteriales</taxon>
        <taxon>Oscillospiraceae</taxon>
        <taxon>Acetivibrio</taxon>
    </lineage>
</organism>
<evidence type="ECO:0000259" key="9">
    <source>
        <dbReference type="PROSITE" id="PS50110"/>
    </source>
</evidence>
<dbReference type="SUPFAM" id="SSF52172">
    <property type="entry name" value="CheY-like"/>
    <property type="match status" value="1"/>
</dbReference>
<evidence type="ECO:0000256" key="7">
    <source>
        <dbReference type="PROSITE-ProRule" id="PRU00169"/>
    </source>
</evidence>
<dbReference type="GO" id="GO:0000160">
    <property type="term" value="P:phosphorelay signal transduction system"/>
    <property type="evidence" value="ECO:0007669"/>
    <property type="project" value="InterPro"/>
</dbReference>
<feature type="modified residue" description="4-aspartylphosphate" evidence="7">
    <location>
        <position position="60"/>
    </location>
</feature>
<comment type="function">
    <text evidence="6">May play the central regulatory role in sporulation. It may be an element of the effector pathway responsible for the activation of sporulation genes in response to nutritional stress. Spo0A may act in concert with spo0H (a sigma factor) to control the expression of some genes that are critical to the sporulation process.</text>
</comment>
<keyword evidence="3" id="KW-0805">Transcription regulation</keyword>
<dbReference type="AlphaFoldDB" id="A0A2K9ED60"/>
<accession>A0A2K9ED60</accession>
<proteinExistence type="predicted"/>
<dbReference type="InterPro" id="IPR000792">
    <property type="entry name" value="Tscrpt_reg_LuxR_C"/>
</dbReference>
<dbReference type="SUPFAM" id="SSF46894">
    <property type="entry name" value="C-terminal effector domain of the bipartite response regulators"/>
    <property type="match status" value="1"/>
</dbReference>
<evidence type="ECO:0000313" key="10">
    <source>
        <dbReference type="EMBL" id="AUG58074.1"/>
    </source>
</evidence>
<dbReference type="FunFam" id="1.10.10.10:FF:000153">
    <property type="entry name" value="LuxR family transcriptional regulator"/>
    <property type="match status" value="1"/>
</dbReference>
<evidence type="ECO:0000256" key="1">
    <source>
        <dbReference type="ARBA" id="ARBA00018672"/>
    </source>
</evidence>
<evidence type="ECO:0000256" key="2">
    <source>
        <dbReference type="ARBA" id="ARBA00022553"/>
    </source>
</evidence>
<dbReference type="PROSITE" id="PS50043">
    <property type="entry name" value="HTH_LUXR_2"/>
    <property type="match status" value="1"/>
</dbReference>
<dbReference type="PANTHER" id="PTHR43214:SF39">
    <property type="entry name" value="TRANSCRIPTIONAL REGULATORY PROTEIN DEGU"/>
    <property type="match status" value="1"/>
</dbReference>
<keyword evidence="2 7" id="KW-0597">Phosphoprotein</keyword>
<dbReference type="KEGG" id="hsc:HVS_10895"/>
<keyword evidence="5" id="KW-0804">Transcription</keyword>
<dbReference type="PANTHER" id="PTHR43214">
    <property type="entry name" value="TWO-COMPONENT RESPONSE REGULATOR"/>
    <property type="match status" value="1"/>
</dbReference>
<dbReference type="PROSITE" id="PS50110">
    <property type="entry name" value="RESPONSE_REGULATORY"/>
    <property type="match status" value="1"/>
</dbReference>
<dbReference type="PROSITE" id="PS00622">
    <property type="entry name" value="HTH_LUXR_1"/>
    <property type="match status" value="1"/>
</dbReference>
<name>A0A2K9ED60_9FIRM</name>
<dbReference type="Gene3D" id="3.40.50.2300">
    <property type="match status" value="1"/>
</dbReference>
<dbReference type="Proteomes" id="UP000233534">
    <property type="component" value="Chromosome"/>
</dbReference>
<dbReference type="InterPro" id="IPR016032">
    <property type="entry name" value="Sig_transdc_resp-reg_C-effctor"/>
</dbReference>
<dbReference type="InterPro" id="IPR039420">
    <property type="entry name" value="WalR-like"/>
</dbReference>
<dbReference type="InterPro" id="IPR058245">
    <property type="entry name" value="NreC/VraR/RcsB-like_REC"/>
</dbReference>
<dbReference type="SMART" id="SM00448">
    <property type="entry name" value="REC"/>
    <property type="match status" value="1"/>
</dbReference>
<dbReference type="CDD" id="cd06170">
    <property type="entry name" value="LuxR_C_like"/>
    <property type="match status" value="1"/>
</dbReference>
<evidence type="ECO:0000259" key="8">
    <source>
        <dbReference type="PROSITE" id="PS50043"/>
    </source>
</evidence>
<dbReference type="Pfam" id="PF00072">
    <property type="entry name" value="Response_reg"/>
    <property type="match status" value="1"/>
</dbReference>
<evidence type="ECO:0000256" key="6">
    <source>
        <dbReference type="ARBA" id="ARBA00024867"/>
    </source>
</evidence>
<feature type="domain" description="Response regulatory" evidence="9">
    <location>
        <begin position="9"/>
        <end position="125"/>
    </location>
</feature>
<gene>
    <name evidence="10" type="primary">degU</name>
    <name evidence="10" type="ORF">HVS_10895</name>
</gene>
<dbReference type="InterPro" id="IPR011006">
    <property type="entry name" value="CheY-like_superfamily"/>
</dbReference>
<protein>
    <recommendedName>
        <fullName evidence="1">Stage 0 sporulation protein A homolog</fullName>
    </recommendedName>
</protein>
<keyword evidence="11" id="KW-1185">Reference proteome</keyword>
<evidence type="ECO:0000256" key="4">
    <source>
        <dbReference type="ARBA" id="ARBA00023125"/>
    </source>
</evidence>
<reference evidence="10 11" key="1">
    <citation type="submission" date="2017-12" db="EMBL/GenBank/DDBJ databases">
        <title>Complete genome sequence of Herbivorax saccincola GGR1, a novel Cellulosome-producing hydrolytic bacterium in a thermophilic biogas plant, established by Illumina and Nanopore MinION sequencing.</title>
        <authorList>
            <person name="Pechtl A."/>
            <person name="Ruckert C."/>
            <person name="Koeck D.E."/>
            <person name="Maus I."/>
            <person name="Winkler A."/>
            <person name="Kalinowski J."/>
            <person name="Puhler A."/>
            <person name="Schwarz W.W."/>
            <person name="Zverlov V.V."/>
            <person name="Schluter A."/>
            <person name="Liebl W."/>
        </authorList>
    </citation>
    <scope>NUCLEOTIDE SEQUENCE [LARGE SCALE GENOMIC DNA]</scope>
    <source>
        <strain evidence="11">SR1</strain>
    </source>
</reference>
<sequence>MNKTLEKIHVAIADDHAMVREGLKQILELEDDIEVIAQASNGEEALDIAREKQPDVILMDINMPGMNGLQAIKEIKNEKVPSKIIVLTIHEDREYLFKTLHMGAEGYVLKDADPNILIEAIRSVNSGEAYIQGNMTKELIKEFKRITSNTKEKSEDSNLTSREKEVLALIAEGLINREIAKRLYISEKTVKNHVSNIFKKLNVTDRTQAAIYAYKNNITSQTTQDHL</sequence>
<dbReference type="GO" id="GO:0003677">
    <property type="term" value="F:DNA binding"/>
    <property type="evidence" value="ECO:0007669"/>
    <property type="project" value="UniProtKB-KW"/>
</dbReference>
<evidence type="ECO:0000256" key="3">
    <source>
        <dbReference type="ARBA" id="ARBA00023015"/>
    </source>
</evidence>
<keyword evidence="4" id="KW-0238">DNA-binding</keyword>
<feature type="domain" description="HTH luxR-type" evidence="8">
    <location>
        <begin position="152"/>
        <end position="217"/>
    </location>
</feature>
<evidence type="ECO:0000313" key="11">
    <source>
        <dbReference type="Proteomes" id="UP000233534"/>
    </source>
</evidence>
<dbReference type="SMART" id="SM00421">
    <property type="entry name" value="HTH_LUXR"/>
    <property type="match status" value="1"/>
</dbReference>
<dbReference type="CDD" id="cd17535">
    <property type="entry name" value="REC_NarL-like"/>
    <property type="match status" value="1"/>
</dbReference>
<dbReference type="EMBL" id="CP025197">
    <property type="protein sequence ID" value="AUG58074.1"/>
    <property type="molecule type" value="Genomic_DNA"/>
</dbReference>
<dbReference type="InterPro" id="IPR001789">
    <property type="entry name" value="Sig_transdc_resp-reg_receiver"/>
</dbReference>